<name>A0AB34K4F1_PRYPA</name>
<dbReference type="EMBL" id="JBGBPQ010000002">
    <property type="protein sequence ID" value="KAL1527851.1"/>
    <property type="molecule type" value="Genomic_DNA"/>
</dbReference>
<accession>A0AB34K4F1</accession>
<evidence type="ECO:0000256" key="1">
    <source>
        <dbReference type="SAM" id="MobiDB-lite"/>
    </source>
</evidence>
<feature type="compositionally biased region" description="Low complexity" evidence="1">
    <location>
        <begin position="108"/>
        <end position="125"/>
    </location>
</feature>
<dbReference type="Proteomes" id="UP001515480">
    <property type="component" value="Unassembled WGS sequence"/>
</dbReference>
<feature type="region of interest" description="Disordered" evidence="1">
    <location>
        <begin position="1"/>
        <end position="128"/>
    </location>
</feature>
<organism evidence="2 3">
    <name type="scientific">Prymnesium parvum</name>
    <name type="common">Toxic golden alga</name>
    <dbReference type="NCBI Taxonomy" id="97485"/>
    <lineage>
        <taxon>Eukaryota</taxon>
        <taxon>Haptista</taxon>
        <taxon>Haptophyta</taxon>
        <taxon>Prymnesiophyceae</taxon>
        <taxon>Prymnesiales</taxon>
        <taxon>Prymnesiaceae</taxon>
        <taxon>Prymnesium</taxon>
    </lineage>
</organism>
<reference evidence="2 3" key="1">
    <citation type="journal article" date="2024" name="Science">
        <title>Giant polyketide synthase enzymes in the biosynthesis of giant marine polyether toxins.</title>
        <authorList>
            <person name="Fallon T.R."/>
            <person name="Shende V.V."/>
            <person name="Wierzbicki I.H."/>
            <person name="Pendleton A.L."/>
            <person name="Watervoot N.F."/>
            <person name="Auber R.P."/>
            <person name="Gonzalez D.J."/>
            <person name="Wisecaver J.H."/>
            <person name="Moore B.S."/>
        </authorList>
    </citation>
    <scope>NUCLEOTIDE SEQUENCE [LARGE SCALE GENOMIC DNA]</scope>
    <source>
        <strain evidence="2 3">12B1</strain>
    </source>
</reference>
<evidence type="ECO:0000313" key="3">
    <source>
        <dbReference type="Proteomes" id="UP001515480"/>
    </source>
</evidence>
<dbReference type="AlphaFoldDB" id="A0AB34K4F1"/>
<sequence length="182" mass="19013">MSATPAHLNAATKAPGTISGRTTDIHFSHGGELAPATSEAVVGASPNVETGKLTQKTPQRAPQAKWFEGIVRSIQGRGADKGYDGGSSEQPPPPSYPPSEGEGEEDSAVAASDAAAASPPLGSPEVANFHGEDEGHFFVIRFPQPRVILGVPFMRKVRMVVDVNSDTVSLYHQGNVVATKVD</sequence>
<proteinExistence type="predicted"/>
<keyword evidence="3" id="KW-1185">Reference proteome</keyword>
<gene>
    <name evidence="2" type="ORF">AB1Y20_009227</name>
</gene>
<protein>
    <submittedName>
        <fullName evidence="2">Uncharacterized protein</fullName>
    </submittedName>
</protein>
<evidence type="ECO:0000313" key="2">
    <source>
        <dbReference type="EMBL" id="KAL1527851.1"/>
    </source>
</evidence>
<comment type="caution">
    <text evidence="2">The sequence shown here is derived from an EMBL/GenBank/DDBJ whole genome shotgun (WGS) entry which is preliminary data.</text>
</comment>